<dbReference type="GO" id="GO:0034480">
    <property type="term" value="F:phosphatidylcholine phospholipase C activity"/>
    <property type="evidence" value="ECO:0007669"/>
    <property type="project" value="UniProtKB-EC"/>
</dbReference>
<accession>A0A542DF74</accession>
<evidence type="ECO:0000256" key="7">
    <source>
        <dbReference type="ARBA" id="ARBA00048421"/>
    </source>
</evidence>
<evidence type="ECO:0000313" key="10">
    <source>
        <dbReference type="EMBL" id="TQJ01714.1"/>
    </source>
</evidence>
<dbReference type="InterPro" id="IPR008475">
    <property type="entry name" value="PLipase_C_C"/>
</dbReference>
<dbReference type="PROSITE" id="PS51318">
    <property type="entry name" value="TAT"/>
    <property type="match status" value="1"/>
</dbReference>
<feature type="domain" description="Bacterial phospholipase C C-terminal" evidence="9">
    <location>
        <begin position="504"/>
        <end position="592"/>
    </location>
</feature>
<sequence>MDRRTFLQAVGAGTAVSLLPPSLVEALARPAPTGGLGLIEHVVIFMQENRSFDHYFGTLRGVRGFGDRNAVLLNAKHSADGKTSRSVLHQPDQTHPDGYVLPYAVDTHQLVGTAHGWDDGHEAWNRGRYDNWIPAKSRYTMCHYERDDLPFYYSLADAFTICDSYHCSVMSGTSPNRSHLFTGMIGYEPDGRRAIGNAAYAEDSHGGYDWTTYVERLDGMHSWQVYQEWDNYQDNNLEFHRPFKAVARKVLAELDLRSMHTFYERVREADSAERKRLFSALEDGVRTLNAVERRYYDGALRRVKPGRLASTFAADVAADALPTVSWLVAPEDQCEHPSSDGPSTGSELVWQALEALAANEKVWNKTVFLLTYDENDGYFDHVPPPVPPVAEAAEYVDGQPIGLGPRVPMLVVSPWSRGGAVCSEIFDHTSILRLLEHVTGVGEPNIGAWRRAVCGDLTSALDLDSSGSYPDFERPTPTQGSGPRKPSPPENQTFPRQESGSKIARPTPYQLDGSARQDVSAGRIWIDMSNVGTGTAHFSVYANRYRTDGPWRYDIAANDAQSDYFSVRTYGDGQYDLSLYGPNGFQRRFTGDLDSLGATTEANSIIEPETEGGIVTLTFTNVGTSDVTFTVTANGYRTDGPWTYGVPANSSVSDRWHVGWYGDRWYDLIVTIDIDPSFSRRFLGHLENGKAGVTG</sequence>
<keyword evidence="5" id="KW-0378">Hydrolase</keyword>
<keyword evidence="4" id="KW-0964">Secreted</keyword>
<protein>
    <recommendedName>
        <fullName evidence="3">phospholipase C</fullName>
        <ecNumber evidence="3">3.1.4.3</ecNumber>
    </recommendedName>
</protein>
<keyword evidence="11" id="KW-1185">Reference proteome</keyword>
<dbReference type="EMBL" id="VFML01000001">
    <property type="protein sequence ID" value="TQJ01714.1"/>
    <property type="molecule type" value="Genomic_DNA"/>
</dbReference>
<dbReference type="InterPro" id="IPR017850">
    <property type="entry name" value="Alkaline_phosphatase_core_sf"/>
</dbReference>
<dbReference type="OrthoDB" id="4181857at2"/>
<feature type="region of interest" description="Disordered" evidence="8">
    <location>
        <begin position="465"/>
        <end position="515"/>
    </location>
</feature>
<dbReference type="Gene3D" id="3.40.720.10">
    <property type="entry name" value="Alkaline Phosphatase, subunit A"/>
    <property type="match status" value="2"/>
</dbReference>
<dbReference type="AlphaFoldDB" id="A0A542DF74"/>
<dbReference type="InterPro" id="IPR017767">
    <property type="entry name" value="PC-PLC"/>
</dbReference>
<reference evidence="10 11" key="1">
    <citation type="submission" date="2019-06" db="EMBL/GenBank/DDBJ databases">
        <title>Sequencing the genomes of 1000 actinobacteria strains.</title>
        <authorList>
            <person name="Klenk H.-P."/>
        </authorList>
    </citation>
    <scope>NUCLEOTIDE SEQUENCE [LARGE SCALE GENOMIC DNA]</scope>
    <source>
        <strain evidence="10 11">DSM 45679</strain>
    </source>
</reference>
<comment type="caution">
    <text evidence="10">The sequence shown here is derived from an EMBL/GenBank/DDBJ whole genome shotgun (WGS) entry which is preliminary data.</text>
</comment>
<evidence type="ECO:0000256" key="5">
    <source>
        <dbReference type="ARBA" id="ARBA00022801"/>
    </source>
</evidence>
<dbReference type="PANTHER" id="PTHR31956:SF1">
    <property type="entry name" value="NON-SPECIFIC PHOSPHOLIPASE C1"/>
    <property type="match status" value="1"/>
</dbReference>
<dbReference type="RefSeq" id="WP_141996541.1">
    <property type="nucleotide sequence ID" value="NZ_VFML01000001.1"/>
</dbReference>
<name>A0A542DF74_AMYCI</name>
<keyword evidence="6" id="KW-0843">Virulence</keyword>
<dbReference type="Pfam" id="PF05506">
    <property type="entry name" value="PLipase_C_C"/>
    <property type="match status" value="2"/>
</dbReference>
<dbReference type="Pfam" id="PF04185">
    <property type="entry name" value="Phosphoesterase"/>
    <property type="match status" value="1"/>
</dbReference>
<gene>
    <name evidence="10" type="ORF">FB471_1422</name>
</gene>
<comment type="catalytic activity">
    <reaction evidence="7">
        <text>a 1,2-diacyl-sn-glycero-3-phosphocholine + H2O = phosphocholine + a 1,2-diacyl-sn-glycerol + H(+)</text>
        <dbReference type="Rhea" id="RHEA:10604"/>
        <dbReference type="ChEBI" id="CHEBI:15377"/>
        <dbReference type="ChEBI" id="CHEBI:15378"/>
        <dbReference type="ChEBI" id="CHEBI:17815"/>
        <dbReference type="ChEBI" id="CHEBI:57643"/>
        <dbReference type="ChEBI" id="CHEBI:295975"/>
        <dbReference type="EC" id="3.1.4.3"/>
    </reaction>
    <physiologicalReaction direction="left-to-right" evidence="7">
        <dbReference type="Rhea" id="RHEA:10605"/>
    </physiologicalReaction>
</comment>
<organism evidence="10 11">
    <name type="scientific">Amycolatopsis cihanbeyliensis</name>
    <dbReference type="NCBI Taxonomy" id="1128664"/>
    <lineage>
        <taxon>Bacteria</taxon>
        <taxon>Bacillati</taxon>
        <taxon>Actinomycetota</taxon>
        <taxon>Actinomycetes</taxon>
        <taxon>Pseudonocardiales</taxon>
        <taxon>Pseudonocardiaceae</taxon>
        <taxon>Amycolatopsis</taxon>
    </lineage>
</organism>
<dbReference type="EC" id="3.1.4.3" evidence="3"/>
<feature type="compositionally biased region" description="Polar residues" evidence="8">
    <location>
        <begin position="490"/>
        <end position="500"/>
    </location>
</feature>
<evidence type="ECO:0000256" key="6">
    <source>
        <dbReference type="ARBA" id="ARBA00023026"/>
    </source>
</evidence>
<evidence type="ECO:0000256" key="1">
    <source>
        <dbReference type="ARBA" id="ARBA00004191"/>
    </source>
</evidence>
<comment type="subcellular location">
    <subcellularLocation>
        <location evidence="1">Secreted</location>
        <location evidence="1">Cell wall</location>
    </subcellularLocation>
</comment>
<evidence type="ECO:0000259" key="9">
    <source>
        <dbReference type="Pfam" id="PF05506"/>
    </source>
</evidence>
<comment type="similarity">
    <text evidence="2">Belongs to the bacterial phospholipase C family.</text>
</comment>
<evidence type="ECO:0000313" key="11">
    <source>
        <dbReference type="Proteomes" id="UP000320876"/>
    </source>
</evidence>
<dbReference type="PANTHER" id="PTHR31956">
    <property type="entry name" value="NON-SPECIFIC PHOSPHOLIPASE C4-RELATED"/>
    <property type="match status" value="1"/>
</dbReference>
<dbReference type="GO" id="GO:0016042">
    <property type="term" value="P:lipid catabolic process"/>
    <property type="evidence" value="ECO:0007669"/>
    <property type="project" value="InterPro"/>
</dbReference>
<dbReference type="Proteomes" id="UP000320876">
    <property type="component" value="Unassembled WGS sequence"/>
</dbReference>
<keyword evidence="4" id="KW-0134">Cell wall</keyword>
<dbReference type="InterPro" id="IPR007312">
    <property type="entry name" value="Phosphoesterase"/>
</dbReference>
<evidence type="ECO:0000256" key="2">
    <source>
        <dbReference type="ARBA" id="ARBA00009717"/>
    </source>
</evidence>
<evidence type="ECO:0000256" key="3">
    <source>
        <dbReference type="ARBA" id="ARBA00012018"/>
    </source>
</evidence>
<dbReference type="InterPro" id="IPR006311">
    <property type="entry name" value="TAT_signal"/>
</dbReference>
<proteinExistence type="inferred from homology"/>
<evidence type="ECO:0000256" key="4">
    <source>
        <dbReference type="ARBA" id="ARBA00022512"/>
    </source>
</evidence>
<dbReference type="NCBIfam" id="TIGR03396">
    <property type="entry name" value="PC_PLC"/>
    <property type="match status" value="1"/>
</dbReference>
<evidence type="ECO:0000256" key="8">
    <source>
        <dbReference type="SAM" id="MobiDB-lite"/>
    </source>
</evidence>
<feature type="domain" description="Bacterial phospholipase C C-terminal" evidence="9">
    <location>
        <begin position="610"/>
        <end position="685"/>
    </location>
</feature>